<feature type="compositionally biased region" description="Polar residues" evidence="1">
    <location>
        <begin position="227"/>
        <end position="237"/>
    </location>
</feature>
<feature type="compositionally biased region" description="Low complexity" evidence="1">
    <location>
        <begin position="133"/>
        <end position="146"/>
    </location>
</feature>
<comment type="caution">
    <text evidence="2">The sequence shown here is derived from an EMBL/GenBank/DDBJ whole genome shotgun (WGS) entry which is preliminary data.</text>
</comment>
<dbReference type="EMBL" id="ML978724">
    <property type="protein sequence ID" value="KAF2086522.1"/>
    <property type="molecule type" value="Genomic_DNA"/>
</dbReference>
<feature type="region of interest" description="Disordered" evidence="1">
    <location>
        <begin position="366"/>
        <end position="385"/>
    </location>
</feature>
<evidence type="ECO:0000313" key="2">
    <source>
        <dbReference type="EMBL" id="KAF2086522.1"/>
    </source>
</evidence>
<evidence type="ECO:0000313" key="3">
    <source>
        <dbReference type="Proteomes" id="UP000799776"/>
    </source>
</evidence>
<sequence>MDLVGYSDSEDSDTETPLVPKPAPKPASSSAKPAFEKVVDRSNPRKIRVNLPSIDSNGPTQDEIAGDAPPAKKARVGGGAFSGFNSFLPAPKKTGPAAGGRKGLGSGVNLKTGAAPAFSREPMPEPEISEDGPNVLPEESVPVPETEPTKPLEERTQENKPKSNPLMFKPLSVQNNARKKRKVATAAASNTAETTQTSASSQQSQSAPAAKPKKPKVSLFSIEQEESTPLPNTSSGEYQPMLYKTEQVNSSTDGPTDDVHSVSHTLAAPVTDASSSHSLDAVVADLKLTESERRQLFGRQRGKNGLPDLSAINVVNFNTDHEYQANEELRAAGETIQHNPVKGIAPGKHSLKQLVSAATTNKDALEESFAAGRRNKKEAGSRYGW</sequence>
<dbReference type="OrthoDB" id="2555634at2759"/>
<dbReference type="GO" id="GO:0005634">
    <property type="term" value="C:nucleus"/>
    <property type="evidence" value="ECO:0007669"/>
    <property type="project" value="TreeGrafter"/>
</dbReference>
<organism evidence="2 3">
    <name type="scientific">Saccharata proteae CBS 121410</name>
    <dbReference type="NCBI Taxonomy" id="1314787"/>
    <lineage>
        <taxon>Eukaryota</taxon>
        <taxon>Fungi</taxon>
        <taxon>Dikarya</taxon>
        <taxon>Ascomycota</taxon>
        <taxon>Pezizomycotina</taxon>
        <taxon>Dothideomycetes</taxon>
        <taxon>Dothideomycetes incertae sedis</taxon>
        <taxon>Botryosphaeriales</taxon>
        <taxon>Saccharataceae</taxon>
        <taxon>Saccharata</taxon>
    </lineage>
</organism>
<gene>
    <name evidence="2" type="ORF">K490DRAFT_66715</name>
</gene>
<feature type="compositionally biased region" description="Basic and acidic residues" evidence="1">
    <location>
        <begin position="147"/>
        <end position="161"/>
    </location>
</feature>
<keyword evidence="3" id="KW-1185">Reference proteome</keyword>
<reference evidence="2" key="1">
    <citation type="journal article" date="2020" name="Stud. Mycol.">
        <title>101 Dothideomycetes genomes: a test case for predicting lifestyles and emergence of pathogens.</title>
        <authorList>
            <person name="Haridas S."/>
            <person name="Albert R."/>
            <person name="Binder M."/>
            <person name="Bloem J."/>
            <person name="Labutti K."/>
            <person name="Salamov A."/>
            <person name="Andreopoulos B."/>
            <person name="Baker S."/>
            <person name="Barry K."/>
            <person name="Bills G."/>
            <person name="Bluhm B."/>
            <person name="Cannon C."/>
            <person name="Castanera R."/>
            <person name="Culley D."/>
            <person name="Daum C."/>
            <person name="Ezra D."/>
            <person name="Gonzalez J."/>
            <person name="Henrissat B."/>
            <person name="Kuo A."/>
            <person name="Liang C."/>
            <person name="Lipzen A."/>
            <person name="Lutzoni F."/>
            <person name="Magnuson J."/>
            <person name="Mondo S."/>
            <person name="Nolan M."/>
            <person name="Ohm R."/>
            <person name="Pangilinan J."/>
            <person name="Park H.-J."/>
            <person name="Ramirez L."/>
            <person name="Alfaro M."/>
            <person name="Sun H."/>
            <person name="Tritt A."/>
            <person name="Yoshinaga Y."/>
            <person name="Zwiers L.-H."/>
            <person name="Turgeon B."/>
            <person name="Goodwin S."/>
            <person name="Spatafora J."/>
            <person name="Crous P."/>
            <person name="Grigoriev I."/>
        </authorList>
    </citation>
    <scope>NUCLEOTIDE SEQUENCE</scope>
    <source>
        <strain evidence="2">CBS 121410</strain>
    </source>
</reference>
<dbReference type="PANTHER" id="PTHR13621">
    <property type="entry name" value="PROLINE-RICH PROTEIN PRCC"/>
    <property type="match status" value="1"/>
</dbReference>
<accession>A0A9P4LVZ6</accession>
<dbReference type="InterPro" id="IPR018800">
    <property type="entry name" value="PRCC"/>
</dbReference>
<dbReference type="Pfam" id="PF10253">
    <property type="entry name" value="PRCC"/>
    <property type="match status" value="1"/>
</dbReference>
<feature type="compositionally biased region" description="Basic and acidic residues" evidence="1">
    <location>
        <begin position="34"/>
        <end position="43"/>
    </location>
</feature>
<protein>
    <recommendedName>
        <fullName evidence="4">Mitotic checkpoint regulator, MAD2B-interacting-domain-containing protein</fullName>
    </recommendedName>
</protein>
<feature type="compositionally biased region" description="Gly residues" evidence="1">
    <location>
        <begin position="97"/>
        <end position="106"/>
    </location>
</feature>
<evidence type="ECO:0008006" key="4">
    <source>
        <dbReference type="Google" id="ProtNLM"/>
    </source>
</evidence>
<name>A0A9P4LVZ6_9PEZI</name>
<proteinExistence type="predicted"/>
<dbReference type="AlphaFoldDB" id="A0A9P4LVZ6"/>
<evidence type="ECO:0000256" key="1">
    <source>
        <dbReference type="SAM" id="MobiDB-lite"/>
    </source>
</evidence>
<feature type="compositionally biased region" description="Low complexity" evidence="1">
    <location>
        <begin position="184"/>
        <end position="210"/>
    </location>
</feature>
<dbReference type="Proteomes" id="UP000799776">
    <property type="component" value="Unassembled WGS sequence"/>
</dbReference>
<dbReference type="PANTHER" id="PTHR13621:SF2">
    <property type="entry name" value="PROLINE-RICH PROTEIN PRCC"/>
    <property type="match status" value="1"/>
</dbReference>
<feature type="region of interest" description="Disordered" evidence="1">
    <location>
        <begin position="1"/>
        <end position="261"/>
    </location>
</feature>